<dbReference type="InterPro" id="IPR055290">
    <property type="entry name" value="At3g26010-like"/>
</dbReference>
<evidence type="ECO:0000259" key="1">
    <source>
        <dbReference type="SMART" id="SM00256"/>
    </source>
</evidence>
<dbReference type="PANTHER" id="PTHR35546:SF80">
    <property type="entry name" value="F-BOX DOMAIN CONTAINING PROTEIN EXPRESSED"/>
    <property type="match status" value="1"/>
</dbReference>
<organism evidence="2 3">
    <name type="scientific">Setaria viridis</name>
    <name type="common">Green bristlegrass</name>
    <name type="synonym">Setaria italica subsp. viridis</name>
    <dbReference type="NCBI Taxonomy" id="4556"/>
    <lineage>
        <taxon>Eukaryota</taxon>
        <taxon>Viridiplantae</taxon>
        <taxon>Streptophyta</taxon>
        <taxon>Embryophyta</taxon>
        <taxon>Tracheophyta</taxon>
        <taxon>Spermatophyta</taxon>
        <taxon>Magnoliopsida</taxon>
        <taxon>Liliopsida</taxon>
        <taxon>Poales</taxon>
        <taxon>Poaceae</taxon>
        <taxon>PACMAD clade</taxon>
        <taxon>Panicoideae</taxon>
        <taxon>Panicodae</taxon>
        <taxon>Paniceae</taxon>
        <taxon>Cenchrinae</taxon>
        <taxon>Setaria</taxon>
    </lineage>
</organism>
<dbReference type="SUPFAM" id="SSF50969">
    <property type="entry name" value="YVTN repeat-like/Quinoprotein amine dehydrogenase"/>
    <property type="match status" value="1"/>
</dbReference>
<dbReference type="Pfam" id="PF00646">
    <property type="entry name" value="F-box"/>
    <property type="match status" value="1"/>
</dbReference>
<dbReference type="EMBL" id="CM016560">
    <property type="protein sequence ID" value="TKV95390.1"/>
    <property type="molecule type" value="Genomic_DNA"/>
</dbReference>
<gene>
    <name evidence="2" type="ORF">SEVIR_9G360100v2</name>
</gene>
<dbReference type="CDD" id="cd22157">
    <property type="entry name" value="F-box_AtFBW1-like"/>
    <property type="match status" value="1"/>
</dbReference>
<dbReference type="NCBIfam" id="TIGR01640">
    <property type="entry name" value="F_box_assoc_1"/>
    <property type="match status" value="1"/>
</dbReference>
<accession>A0A4U6T1M3</accession>
<dbReference type="Pfam" id="PF24750">
    <property type="entry name" value="b-prop_At3g26010-like"/>
    <property type="match status" value="1"/>
</dbReference>
<dbReference type="InterPro" id="IPR011044">
    <property type="entry name" value="Quino_amine_DH_bsu"/>
</dbReference>
<dbReference type="InterPro" id="IPR056592">
    <property type="entry name" value="Beta-prop_At3g26010-like"/>
</dbReference>
<dbReference type="InterPro" id="IPR017451">
    <property type="entry name" value="F-box-assoc_interact_dom"/>
</dbReference>
<dbReference type="Gene3D" id="1.20.1280.50">
    <property type="match status" value="1"/>
</dbReference>
<dbReference type="Proteomes" id="UP000298652">
    <property type="component" value="Chromosome 9"/>
</dbReference>
<keyword evidence="3" id="KW-1185">Reference proteome</keyword>
<dbReference type="AlphaFoldDB" id="A0A4U6T1M3"/>
<proteinExistence type="predicted"/>
<feature type="domain" description="F-box" evidence="1">
    <location>
        <begin position="15"/>
        <end position="55"/>
    </location>
</feature>
<dbReference type="OMA" id="NISGWTD"/>
<dbReference type="InterPro" id="IPR001810">
    <property type="entry name" value="F-box_dom"/>
</dbReference>
<evidence type="ECO:0000313" key="2">
    <source>
        <dbReference type="EMBL" id="TKV95390.1"/>
    </source>
</evidence>
<dbReference type="Gramene" id="TKV95390">
    <property type="protein sequence ID" value="TKV95390"/>
    <property type="gene ID" value="SEVIR_9G360100v2"/>
</dbReference>
<sequence>MAAGTKEMRNPASRLSNDLIVEILSRLPIKSLCRSKCVSKHWRDLISHPDHRKKLPQTLAGFFYHTTCRERFPESARHFTNVTGRGEPLIRPSLSFLPGYADIDILDCCNGRLLCRSRTAAGPFRYVICNPATEQWAAVPQSNQSWNICSARLGFDPAVSPHFHVFEFVETGAVDGLEIYSSVTGEWVHSYSRWSDKARLCHDVSTVFLNGFLHMVAFEHQDVLVVDTEGKVRRTIPVPRGYYNGLIGQSRGKLYYLNVVEVYDFKLVVFVLEDYATDHWVFKHSVRMSKLLGTKNSYPTLQHYSLIAVHPECHLIFFISDLDHTIRCYDMDRREVLVICNMGCMREWPKRCLPYVPLFSESSVGWN</sequence>
<dbReference type="SUPFAM" id="SSF81383">
    <property type="entry name" value="F-box domain"/>
    <property type="match status" value="1"/>
</dbReference>
<dbReference type="InterPro" id="IPR036047">
    <property type="entry name" value="F-box-like_dom_sf"/>
</dbReference>
<dbReference type="PANTHER" id="PTHR35546">
    <property type="entry name" value="F-BOX PROTEIN INTERACTION DOMAIN PROTEIN-RELATED"/>
    <property type="match status" value="1"/>
</dbReference>
<reference evidence="2" key="1">
    <citation type="submission" date="2019-03" db="EMBL/GenBank/DDBJ databases">
        <title>WGS assembly of Setaria viridis.</title>
        <authorList>
            <person name="Huang P."/>
            <person name="Jenkins J."/>
            <person name="Grimwood J."/>
            <person name="Barry K."/>
            <person name="Healey A."/>
            <person name="Mamidi S."/>
            <person name="Sreedasyam A."/>
            <person name="Shu S."/>
            <person name="Feldman M."/>
            <person name="Wu J."/>
            <person name="Yu Y."/>
            <person name="Chen C."/>
            <person name="Johnson J."/>
            <person name="Rokhsar D."/>
            <person name="Baxter I."/>
            <person name="Schmutz J."/>
            <person name="Brutnell T."/>
            <person name="Kellogg E."/>
        </authorList>
    </citation>
    <scope>NUCLEOTIDE SEQUENCE [LARGE SCALE GENOMIC DNA]</scope>
</reference>
<dbReference type="SMART" id="SM00256">
    <property type="entry name" value="FBOX"/>
    <property type="match status" value="1"/>
</dbReference>
<name>A0A4U6T1M3_SETVI</name>
<evidence type="ECO:0000313" key="3">
    <source>
        <dbReference type="Proteomes" id="UP000298652"/>
    </source>
</evidence>
<protein>
    <recommendedName>
        <fullName evidence="1">F-box domain-containing protein</fullName>
    </recommendedName>
</protein>